<feature type="transmembrane region" description="Helical" evidence="1">
    <location>
        <begin position="138"/>
        <end position="160"/>
    </location>
</feature>
<dbReference type="OrthoDB" id="241480at2157"/>
<proteinExistence type="predicted"/>
<dbReference type="PANTHER" id="PTHR43471">
    <property type="entry name" value="ABC TRANSPORTER PERMEASE"/>
    <property type="match status" value="1"/>
</dbReference>
<evidence type="ECO:0008006" key="4">
    <source>
        <dbReference type="Google" id="ProtNLM"/>
    </source>
</evidence>
<dbReference type="GeneID" id="8384127"/>
<feature type="transmembrane region" description="Helical" evidence="1">
    <location>
        <begin position="32"/>
        <end position="50"/>
    </location>
</feature>
<accession>C7NSC0</accession>
<dbReference type="KEGG" id="hut:Huta_1837"/>
<dbReference type="GO" id="GO:0140359">
    <property type="term" value="F:ABC-type transporter activity"/>
    <property type="evidence" value="ECO:0007669"/>
    <property type="project" value="InterPro"/>
</dbReference>
<evidence type="ECO:0000256" key="1">
    <source>
        <dbReference type="SAM" id="Phobius"/>
    </source>
</evidence>
<dbReference type="RefSeq" id="WP_015789579.1">
    <property type="nucleotide sequence ID" value="NC_013158.1"/>
</dbReference>
<name>C7NSC0_HALUD</name>
<feature type="transmembrane region" description="Helical" evidence="1">
    <location>
        <begin position="249"/>
        <end position="272"/>
    </location>
</feature>
<evidence type="ECO:0000313" key="2">
    <source>
        <dbReference type="EMBL" id="ACV12007.1"/>
    </source>
</evidence>
<dbReference type="GO" id="GO:0005886">
    <property type="term" value="C:plasma membrane"/>
    <property type="evidence" value="ECO:0007669"/>
    <property type="project" value="UniProtKB-SubCell"/>
</dbReference>
<feature type="transmembrane region" description="Helical" evidence="1">
    <location>
        <begin position="90"/>
        <end position="112"/>
    </location>
</feature>
<dbReference type="Pfam" id="PF12679">
    <property type="entry name" value="ABC2_membrane_2"/>
    <property type="match status" value="1"/>
</dbReference>
<dbReference type="HOGENOM" id="CLU_064090_2_0_2"/>
<sequence>MSTERAGPATREPDDNPLLVVARFEGRNRLRVTGVIAVLFTLFGLMYVWLGPQMIEAGFSELIDAMPPVVTELFGFESLESIEGLLASEFYTLGWIVGLGGYLAYTAAGTVAGDLRDERMDTLVAAPVARRSVLLGKYLALLVPILVLNAVVPVVLYVASVAIDQTLPLADLAIVHAFSIPYLLFWSAIGLLLGVVVRRGRTAGRVALALVFFGWLAESIISTTDYEWLGGLSPMRYFDPSGVLVQGTYDVAGAGLLLAGAVLAVGLSQYWFQRRDL</sequence>
<evidence type="ECO:0000313" key="3">
    <source>
        <dbReference type="Proteomes" id="UP000002071"/>
    </source>
</evidence>
<keyword evidence="1" id="KW-0472">Membrane</keyword>
<dbReference type="Proteomes" id="UP000002071">
    <property type="component" value="Chromosome"/>
</dbReference>
<gene>
    <name evidence="2" type="ordered locus">Huta_1837</name>
</gene>
<organism evidence="2 3">
    <name type="scientific">Halorhabdus utahensis (strain DSM 12940 / JCM 11049 / AX-2)</name>
    <dbReference type="NCBI Taxonomy" id="519442"/>
    <lineage>
        <taxon>Archaea</taxon>
        <taxon>Methanobacteriati</taxon>
        <taxon>Methanobacteriota</taxon>
        <taxon>Stenosarchaea group</taxon>
        <taxon>Halobacteria</taxon>
        <taxon>Halobacteriales</taxon>
        <taxon>Haloarculaceae</taxon>
        <taxon>Halorhabdus</taxon>
    </lineage>
</organism>
<keyword evidence="1" id="KW-1133">Transmembrane helix</keyword>
<protein>
    <recommendedName>
        <fullName evidence="4">ABC-2 type transport system permease protein</fullName>
    </recommendedName>
</protein>
<keyword evidence="1" id="KW-0812">Transmembrane</keyword>
<keyword evidence="3" id="KW-1185">Reference proteome</keyword>
<feature type="transmembrane region" description="Helical" evidence="1">
    <location>
        <begin position="206"/>
        <end position="229"/>
    </location>
</feature>
<dbReference type="PANTHER" id="PTHR43471:SF12">
    <property type="entry name" value="HYPOTHETICAL MEMBRANE PROTEIN, CONSERVED"/>
    <property type="match status" value="1"/>
</dbReference>
<reference evidence="2 3" key="1">
    <citation type="journal article" date="2009" name="Stand. Genomic Sci.">
        <title>Complete genome sequence of Halorhabdus utahensis type strain (AX-2).</title>
        <authorList>
            <person name="Anderson I."/>
            <person name="Tindall B.J."/>
            <person name="Pomrenke H."/>
            <person name="Goker M."/>
            <person name="Lapidus A."/>
            <person name="Nolan M."/>
            <person name="Copeland A."/>
            <person name="Glavina Del Rio T."/>
            <person name="Chen F."/>
            <person name="Tice H."/>
            <person name="Cheng J.F."/>
            <person name="Lucas S."/>
            <person name="Chertkov O."/>
            <person name="Bruce D."/>
            <person name="Brettin T."/>
            <person name="Detter J.C."/>
            <person name="Han C."/>
            <person name="Goodwin L."/>
            <person name="Land M."/>
            <person name="Hauser L."/>
            <person name="Chang Y.J."/>
            <person name="Jeffries C.D."/>
            <person name="Pitluck S."/>
            <person name="Pati A."/>
            <person name="Mavromatis K."/>
            <person name="Ivanova N."/>
            <person name="Ovchinnikova G."/>
            <person name="Chen A."/>
            <person name="Palaniappan K."/>
            <person name="Chain P."/>
            <person name="Rohde M."/>
            <person name="Bristow J."/>
            <person name="Eisen J.A."/>
            <person name="Markowitz V."/>
            <person name="Hugenholtz P."/>
            <person name="Kyrpides N.C."/>
            <person name="Klenk H.P."/>
        </authorList>
    </citation>
    <scope>NUCLEOTIDE SEQUENCE [LARGE SCALE GENOMIC DNA]</scope>
    <source>
        <strain evidence="3">DSM 12940 / JCM 11049 / AX-2</strain>
    </source>
</reference>
<dbReference type="eggNOG" id="arCOG02436">
    <property type="taxonomic scope" value="Archaea"/>
</dbReference>
<dbReference type="STRING" id="519442.Huta_1837"/>
<dbReference type="EMBL" id="CP001687">
    <property type="protein sequence ID" value="ACV12007.1"/>
    <property type="molecule type" value="Genomic_DNA"/>
</dbReference>
<feature type="transmembrane region" description="Helical" evidence="1">
    <location>
        <begin position="172"/>
        <end position="194"/>
    </location>
</feature>
<dbReference type="AlphaFoldDB" id="C7NSC0"/>